<dbReference type="PANTHER" id="PTHR48079">
    <property type="entry name" value="PROTEIN YEEZ"/>
    <property type="match status" value="1"/>
</dbReference>
<evidence type="ECO:0000259" key="1">
    <source>
        <dbReference type="Pfam" id="PF01370"/>
    </source>
</evidence>
<reference evidence="3" key="1">
    <citation type="submission" date="2017-04" db="EMBL/GenBank/DDBJ databases">
        <authorList>
            <person name="Varghese N."/>
            <person name="Submissions S."/>
        </authorList>
    </citation>
    <scope>NUCLEOTIDE SEQUENCE [LARGE SCALE GENOMIC DNA]</scope>
    <source>
        <strain evidence="3">VKM Ac-2510</strain>
    </source>
</reference>
<accession>A0A1X7L2X8</accession>
<dbReference type="SUPFAM" id="SSF51735">
    <property type="entry name" value="NAD(P)-binding Rossmann-fold domains"/>
    <property type="match status" value="1"/>
</dbReference>
<evidence type="ECO:0000313" key="3">
    <source>
        <dbReference type="Proteomes" id="UP000193244"/>
    </source>
</evidence>
<dbReference type="STRING" id="150121.SAMN06296010_3283"/>
<feature type="domain" description="NAD-dependent epimerase/dehydratase" evidence="1">
    <location>
        <begin position="3"/>
        <end position="220"/>
    </location>
</feature>
<dbReference type="RefSeq" id="WP_085488036.1">
    <property type="nucleotide sequence ID" value="NZ_FXAY01000007.1"/>
</dbReference>
<dbReference type="Proteomes" id="UP000193244">
    <property type="component" value="Unassembled WGS sequence"/>
</dbReference>
<dbReference type="InterPro" id="IPR051783">
    <property type="entry name" value="NAD(P)-dependent_oxidoreduct"/>
</dbReference>
<proteinExistence type="predicted"/>
<gene>
    <name evidence="2" type="ORF">SAMN06296010_3283</name>
</gene>
<protein>
    <submittedName>
        <fullName evidence="2">Nucleoside-diphosphate-sugar epimerase</fullName>
    </submittedName>
</protein>
<sequence>MRVFIAGGSGVLGRSLIPRLAEAGHEVTATTRSVDRFSLISRLGATPAVFDALDRDAAFEVVSEARPDVVMHLLTDLSTGDSASNARLRVNGSRNLVDAALHAGTSRLIAESISWVYAPGDTLAVEEEPLDADPAEPRHTTIAAVAALEACVRELPETVVLRFGQLYGPGTWFSSDGRLGQDARAGRLPATDTVASFIHTTDAARAAVLALDWASGVYNIVDNEPASGREWVPRFAAAVGAPEPIASHARPGDIGRPVSNARARATGLELRYPSWRQGFCSL</sequence>
<dbReference type="GO" id="GO:0004029">
    <property type="term" value="F:aldehyde dehydrogenase (NAD+) activity"/>
    <property type="evidence" value="ECO:0007669"/>
    <property type="project" value="TreeGrafter"/>
</dbReference>
<dbReference type="GO" id="GO:0005737">
    <property type="term" value="C:cytoplasm"/>
    <property type="evidence" value="ECO:0007669"/>
    <property type="project" value="TreeGrafter"/>
</dbReference>
<dbReference type="Pfam" id="PF01370">
    <property type="entry name" value="Epimerase"/>
    <property type="match status" value="1"/>
</dbReference>
<organism evidence="2 3">
    <name type="scientific">Agreia pratensis</name>
    <dbReference type="NCBI Taxonomy" id="150121"/>
    <lineage>
        <taxon>Bacteria</taxon>
        <taxon>Bacillati</taxon>
        <taxon>Actinomycetota</taxon>
        <taxon>Actinomycetes</taxon>
        <taxon>Micrococcales</taxon>
        <taxon>Microbacteriaceae</taxon>
        <taxon>Agreia</taxon>
    </lineage>
</organism>
<dbReference type="EMBL" id="FXAY01000007">
    <property type="protein sequence ID" value="SMG48218.1"/>
    <property type="molecule type" value="Genomic_DNA"/>
</dbReference>
<keyword evidence="3" id="KW-1185">Reference proteome</keyword>
<dbReference type="InterPro" id="IPR036291">
    <property type="entry name" value="NAD(P)-bd_dom_sf"/>
</dbReference>
<dbReference type="PANTHER" id="PTHR48079:SF6">
    <property type="entry name" value="NAD(P)-BINDING DOMAIN-CONTAINING PROTEIN-RELATED"/>
    <property type="match status" value="1"/>
</dbReference>
<name>A0A1X7L2X8_9MICO</name>
<dbReference type="InterPro" id="IPR001509">
    <property type="entry name" value="Epimerase_deHydtase"/>
</dbReference>
<dbReference type="AlphaFoldDB" id="A0A1X7L2X8"/>
<dbReference type="Gene3D" id="3.40.50.720">
    <property type="entry name" value="NAD(P)-binding Rossmann-like Domain"/>
    <property type="match status" value="1"/>
</dbReference>
<dbReference type="OrthoDB" id="9787292at2"/>
<evidence type="ECO:0000313" key="2">
    <source>
        <dbReference type="EMBL" id="SMG48218.1"/>
    </source>
</evidence>